<feature type="domain" description="RNase H type-1" evidence="1">
    <location>
        <begin position="1"/>
        <end position="99"/>
    </location>
</feature>
<reference evidence="2" key="1">
    <citation type="submission" date="2018-05" db="EMBL/GenBank/DDBJ databases">
        <title>Draft genome of Mucuna pruriens seed.</title>
        <authorList>
            <person name="Nnadi N.E."/>
            <person name="Vos R."/>
            <person name="Hasami M.H."/>
            <person name="Devisetty U.K."/>
            <person name="Aguiy J.C."/>
        </authorList>
    </citation>
    <scope>NUCLEOTIDE SEQUENCE [LARGE SCALE GENOMIC DNA]</scope>
    <source>
        <strain evidence="2">JCA_2017</strain>
    </source>
</reference>
<keyword evidence="3" id="KW-1185">Reference proteome</keyword>
<name>A0A371GCX7_MUCPR</name>
<dbReference type="PANTHER" id="PTHR48475">
    <property type="entry name" value="RIBONUCLEASE H"/>
    <property type="match status" value="1"/>
</dbReference>
<dbReference type="GO" id="GO:0003676">
    <property type="term" value="F:nucleic acid binding"/>
    <property type="evidence" value="ECO:0007669"/>
    <property type="project" value="InterPro"/>
</dbReference>
<dbReference type="OrthoDB" id="1730596at2759"/>
<protein>
    <recommendedName>
        <fullName evidence="1">RNase H type-1 domain-containing protein</fullName>
    </recommendedName>
</protein>
<dbReference type="InterPro" id="IPR002156">
    <property type="entry name" value="RNaseH_domain"/>
</dbReference>
<sequence length="99" mass="10719">MTTGSPKLETDVGWFLLMDGASNQMRSGAGVILEGPNGVLIEQSLHFEFRTSNNQAEYEVLLVGMRLAKDLEAKVLTAKSDSKLMTGQINGEYQAGTPN</sequence>
<evidence type="ECO:0000313" key="2">
    <source>
        <dbReference type="EMBL" id="RDX88404.1"/>
    </source>
</evidence>
<dbReference type="SUPFAM" id="SSF53098">
    <property type="entry name" value="Ribonuclease H-like"/>
    <property type="match status" value="1"/>
</dbReference>
<dbReference type="Pfam" id="PF13456">
    <property type="entry name" value="RVT_3"/>
    <property type="match status" value="1"/>
</dbReference>
<dbReference type="PROSITE" id="PS50879">
    <property type="entry name" value="RNASE_H_1"/>
    <property type="match status" value="1"/>
</dbReference>
<evidence type="ECO:0000259" key="1">
    <source>
        <dbReference type="PROSITE" id="PS50879"/>
    </source>
</evidence>
<dbReference type="EMBL" id="QJKJ01005947">
    <property type="protein sequence ID" value="RDX88404.1"/>
    <property type="molecule type" value="Genomic_DNA"/>
</dbReference>
<dbReference type="InterPro" id="IPR036397">
    <property type="entry name" value="RNaseH_sf"/>
</dbReference>
<proteinExistence type="predicted"/>
<organism evidence="2 3">
    <name type="scientific">Mucuna pruriens</name>
    <name type="common">Velvet bean</name>
    <name type="synonym">Dolichos pruriens</name>
    <dbReference type="NCBI Taxonomy" id="157652"/>
    <lineage>
        <taxon>Eukaryota</taxon>
        <taxon>Viridiplantae</taxon>
        <taxon>Streptophyta</taxon>
        <taxon>Embryophyta</taxon>
        <taxon>Tracheophyta</taxon>
        <taxon>Spermatophyta</taxon>
        <taxon>Magnoliopsida</taxon>
        <taxon>eudicotyledons</taxon>
        <taxon>Gunneridae</taxon>
        <taxon>Pentapetalae</taxon>
        <taxon>rosids</taxon>
        <taxon>fabids</taxon>
        <taxon>Fabales</taxon>
        <taxon>Fabaceae</taxon>
        <taxon>Papilionoideae</taxon>
        <taxon>50 kb inversion clade</taxon>
        <taxon>NPAAA clade</taxon>
        <taxon>indigoferoid/millettioid clade</taxon>
        <taxon>Phaseoleae</taxon>
        <taxon>Mucuna</taxon>
    </lineage>
</organism>
<dbReference type="InterPro" id="IPR012337">
    <property type="entry name" value="RNaseH-like_sf"/>
</dbReference>
<evidence type="ECO:0000313" key="3">
    <source>
        <dbReference type="Proteomes" id="UP000257109"/>
    </source>
</evidence>
<feature type="non-terminal residue" evidence="2">
    <location>
        <position position="1"/>
    </location>
</feature>
<comment type="caution">
    <text evidence="2">The sequence shown here is derived from an EMBL/GenBank/DDBJ whole genome shotgun (WGS) entry which is preliminary data.</text>
</comment>
<dbReference type="AlphaFoldDB" id="A0A371GCX7"/>
<dbReference type="GO" id="GO:0004523">
    <property type="term" value="F:RNA-DNA hybrid ribonuclease activity"/>
    <property type="evidence" value="ECO:0007669"/>
    <property type="project" value="InterPro"/>
</dbReference>
<dbReference type="CDD" id="cd09279">
    <property type="entry name" value="RNase_HI_like"/>
    <property type="match status" value="1"/>
</dbReference>
<dbReference type="Gene3D" id="3.30.420.10">
    <property type="entry name" value="Ribonuclease H-like superfamily/Ribonuclease H"/>
    <property type="match status" value="1"/>
</dbReference>
<accession>A0A371GCX7</accession>
<dbReference type="PANTHER" id="PTHR48475:SF2">
    <property type="entry name" value="RIBONUCLEASE H"/>
    <property type="match status" value="1"/>
</dbReference>
<gene>
    <name evidence="2" type="ORF">CR513_30003</name>
</gene>
<dbReference type="Proteomes" id="UP000257109">
    <property type="component" value="Unassembled WGS sequence"/>
</dbReference>